<dbReference type="InterPro" id="IPR000649">
    <property type="entry name" value="IF-2B-related"/>
</dbReference>
<comment type="subcellular location">
    <subcellularLocation>
        <location evidence="1">Cytoplasm</location>
        <location evidence="1">Cytosol</location>
    </subcellularLocation>
</comment>
<protein>
    <recommendedName>
        <fullName evidence="6">Translation initiation factor eIF2B subunit beta</fullName>
    </recommendedName>
    <alternativeName>
        <fullName evidence="7">eIF2B GDP-GTP exchange factor subunit beta</fullName>
    </alternativeName>
</protein>
<evidence type="ECO:0000256" key="3">
    <source>
        <dbReference type="ARBA" id="ARBA00022490"/>
    </source>
</evidence>
<evidence type="ECO:0000256" key="2">
    <source>
        <dbReference type="ARBA" id="ARBA00007251"/>
    </source>
</evidence>
<keyword evidence="5" id="KW-0648">Protein biosynthesis</keyword>
<dbReference type="AlphaFoldDB" id="A0A5N6L284"/>
<dbReference type="PANTHER" id="PTHR45859">
    <property type="entry name" value="TRANSLATION INITIATION FACTOR EIF-2B SUBUNIT BETA"/>
    <property type="match status" value="1"/>
</dbReference>
<evidence type="ECO:0000256" key="8">
    <source>
        <dbReference type="ARBA" id="ARBA00046432"/>
    </source>
</evidence>
<evidence type="ECO:0000256" key="4">
    <source>
        <dbReference type="ARBA" id="ARBA00022540"/>
    </source>
</evidence>
<evidence type="ECO:0000313" key="12">
    <source>
        <dbReference type="EMBL" id="KAB8606225.1"/>
    </source>
</evidence>
<feature type="region of interest" description="Disordered" evidence="11">
    <location>
        <begin position="151"/>
        <end position="173"/>
    </location>
</feature>
<sequence length="457" mass="49324">MFNSIGPVDRNATSPTLTRTDQIHNACCGTSYKSKLGELPQDPQGTLSRHFSRSPHSVRSSFYPCYAKCAIVLTRAPGSLLRRRQIQGSRPCAIATTHLLLQVVASSKFKAVTDLLNRIRDVGRRLHAAAPRELAVGNIVRRVLGLIREVTENPSSGEGDTVPNTAPPTPGPNHGLSFEQFTTSNSSAFSIATPAFELSSPPDYEANGSDAPSMKDVKDDVLNGMREMLDELDQADEQIAGYALEHIQANQTILTYTSSVTAQKFLLGAAKRRKFTVIQVEGYPNEHGSTFEATMHGKRKTETQDGDEKLKTLTAAGVTVIVVPDSAVFAVMCRVNMVLLPAQAVMSNGGFIAAAGTAVIAEAAKAHGVPVVGLGAVYKLSPLFPYNPSSVLDYGDSGEVLGYDNGELVDRVDVVNPIHDYIAPELVDLFITNIGAHAPSFMYRIVADHYRQEDIDL</sequence>
<evidence type="ECO:0000256" key="7">
    <source>
        <dbReference type="ARBA" id="ARBA00044228"/>
    </source>
</evidence>
<keyword evidence="3" id="KW-0963">Cytoplasm</keyword>
<evidence type="ECO:0000256" key="10">
    <source>
        <dbReference type="SAM" id="Coils"/>
    </source>
</evidence>
<evidence type="ECO:0000256" key="9">
    <source>
        <dbReference type="RuleBase" id="RU003814"/>
    </source>
</evidence>
<dbReference type="GO" id="GO:0005829">
    <property type="term" value="C:cytosol"/>
    <property type="evidence" value="ECO:0007669"/>
    <property type="project" value="UniProtKB-SubCell"/>
</dbReference>
<reference evidence="12 13" key="1">
    <citation type="submission" date="2019-06" db="EMBL/GenBank/DDBJ databases">
        <title>A chromosomal-level reference genome of Carpinus fangiana (Coryloideae, Betulaceae).</title>
        <authorList>
            <person name="Yang X."/>
            <person name="Wang Z."/>
            <person name="Zhang L."/>
            <person name="Hao G."/>
            <person name="Liu J."/>
            <person name="Yang Y."/>
        </authorList>
    </citation>
    <scope>NUCLEOTIDE SEQUENCE [LARGE SCALE GENOMIC DNA]</scope>
    <source>
        <strain evidence="12">Cfa_2016G</strain>
        <tissue evidence="12">Leaf</tissue>
    </source>
</reference>
<feature type="coiled-coil region" evidence="10">
    <location>
        <begin position="218"/>
        <end position="245"/>
    </location>
</feature>
<dbReference type="GO" id="GO:0003743">
    <property type="term" value="F:translation initiation factor activity"/>
    <property type="evidence" value="ECO:0007669"/>
    <property type="project" value="UniProtKB-KW"/>
</dbReference>
<dbReference type="PANTHER" id="PTHR45859:SF1">
    <property type="entry name" value="TRANSLATION INITIATION FACTOR EIF-2B SUBUNIT BETA"/>
    <property type="match status" value="1"/>
</dbReference>
<feature type="compositionally biased region" description="Polar residues" evidence="11">
    <location>
        <begin position="152"/>
        <end position="164"/>
    </location>
</feature>
<evidence type="ECO:0000313" key="13">
    <source>
        <dbReference type="Proteomes" id="UP000327013"/>
    </source>
</evidence>
<keyword evidence="13" id="KW-1185">Reference proteome</keyword>
<accession>A0A5N6L284</accession>
<evidence type="ECO:0000256" key="5">
    <source>
        <dbReference type="ARBA" id="ARBA00022917"/>
    </source>
</evidence>
<organism evidence="12 13">
    <name type="scientific">Carpinus fangiana</name>
    <dbReference type="NCBI Taxonomy" id="176857"/>
    <lineage>
        <taxon>Eukaryota</taxon>
        <taxon>Viridiplantae</taxon>
        <taxon>Streptophyta</taxon>
        <taxon>Embryophyta</taxon>
        <taxon>Tracheophyta</taxon>
        <taxon>Spermatophyta</taxon>
        <taxon>Magnoliopsida</taxon>
        <taxon>eudicotyledons</taxon>
        <taxon>Gunneridae</taxon>
        <taxon>Pentapetalae</taxon>
        <taxon>rosids</taxon>
        <taxon>fabids</taxon>
        <taxon>Fagales</taxon>
        <taxon>Betulaceae</taxon>
        <taxon>Carpinus</taxon>
    </lineage>
</organism>
<dbReference type="Pfam" id="PF01008">
    <property type="entry name" value="IF-2B"/>
    <property type="match status" value="2"/>
</dbReference>
<dbReference type="InterPro" id="IPR037171">
    <property type="entry name" value="NagB/RpiA_transferase-like"/>
</dbReference>
<evidence type="ECO:0000256" key="1">
    <source>
        <dbReference type="ARBA" id="ARBA00004514"/>
    </source>
</evidence>
<dbReference type="Gene3D" id="3.40.50.10470">
    <property type="entry name" value="Translation initiation factor eif-2b, domain 2"/>
    <property type="match status" value="1"/>
</dbReference>
<dbReference type="GO" id="GO:0005851">
    <property type="term" value="C:eukaryotic translation initiation factor 2B complex"/>
    <property type="evidence" value="ECO:0007669"/>
    <property type="project" value="TreeGrafter"/>
</dbReference>
<dbReference type="OrthoDB" id="269919at2759"/>
<comment type="subunit">
    <text evidence="8">Component of the translation initiation factor 2B (eIF2B) complex which is a heterodecamer of two sets of five different subunits: alpha, beta, gamma, delta and epsilon. Subunits alpha, beta and delta comprise a regulatory subcomplex and subunits epsilon and gamma comprise a catalytic subcomplex. Within the complex, the hexameric regulatory complex resides at the center, with the two heterodimeric catalytic subcomplexes bound on opposite sides.</text>
</comment>
<name>A0A5N6L284_9ROSI</name>
<dbReference type="EMBL" id="VIBQ01000072">
    <property type="protein sequence ID" value="KAB8606225.1"/>
    <property type="molecule type" value="Genomic_DNA"/>
</dbReference>
<dbReference type="InterPro" id="IPR051855">
    <property type="entry name" value="eIF2B_beta_subunit"/>
</dbReference>
<keyword evidence="10" id="KW-0175">Coiled coil</keyword>
<dbReference type="FunFam" id="3.40.50.10470:FF:000008">
    <property type="entry name" value="Translation initiation factor 2B, beta subunit"/>
    <property type="match status" value="1"/>
</dbReference>
<dbReference type="Proteomes" id="UP000327013">
    <property type="component" value="Unassembled WGS sequence"/>
</dbReference>
<evidence type="ECO:0000256" key="11">
    <source>
        <dbReference type="SAM" id="MobiDB-lite"/>
    </source>
</evidence>
<dbReference type="GO" id="GO:0005085">
    <property type="term" value="F:guanyl-nucleotide exchange factor activity"/>
    <property type="evidence" value="ECO:0007669"/>
    <property type="project" value="TreeGrafter"/>
</dbReference>
<comment type="caution">
    <text evidence="12">The sequence shown here is derived from an EMBL/GenBank/DDBJ whole genome shotgun (WGS) entry which is preliminary data.</text>
</comment>
<keyword evidence="4" id="KW-0396">Initiation factor</keyword>
<dbReference type="SUPFAM" id="SSF100950">
    <property type="entry name" value="NagB/RpiA/CoA transferase-like"/>
    <property type="match status" value="1"/>
</dbReference>
<dbReference type="InterPro" id="IPR042529">
    <property type="entry name" value="IF_2B-like_C"/>
</dbReference>
<evidence type="ECO:0000256" key="6">
    <source>
        <dbReference type="ARBA" id="ARBA00044122"/>
    </source>
</evidence>
<proteinExistence type="inferred from homology"/>
<comment type="similarity">
    <text evidence="2 9">Belongs to the eIF-2B alpha/beta/delta subunits family.</text>
</comment>
<gene>
    <name evidence="12" type="ORF">FH972_025855</name>
</gene>